<keyword evidence="1" id="KW-1133">Transmembrane helix</keyword>
<keyword evidence="3" id="KW-1185">Reference proteome</keyword>
<evidence type="ECO:0000256" key="1">
    <source>
        <dbReference type="SAM" id="Phobius"/>
    </source>
</evidence>
<feature type="transmembrane region" description="Helical" evidence="1">
    <location>
        <begin position="161"/>
        <end position="180"/>
    </location>
</feature>
<gene>
    <name evidence="4" type="primary">LOC111105496</name>
</gene>
<reference evidence="4" key="1">
    <citation type="submission" date="2025-08" db="UniProtKB">
        <authorList>
            <consortium name="RefSeq"/>
        </authorList>
    </citation>
    <scope>IDENTIFICATION</scope>
    <source>
        <tissue evidence="4">Whole sample</tissue>
    </source>
</reference>
<accession>A0A8B8AWP0</accession>
<dbReference type="GeneID" id="111105496"/>
<protein>
    <submittedName>
        <fullName evidence="4">Uncharacterized protein LOC111105496 isoform X2</fullName>
    </submittedName>
</protein>
<dbReference type="AlphaFoldDB" id="A0A8B8AWP0"/>
<keyword evidence="1" id="KW-0472">Membrane</keyword>
<name>A0A8B8AWP0_CRAVI</name>
<evidence type="ECO:0000256" key="2">
    <source>
        <dbReference type="SAM" id="SignalP"/>
    </source>
</evidence>
<feature type="signal peptide" evidence="2">
    <location>
        <begin position="1"/>
        <end position="20"/>
    </location>
</feature>
<feature type="chain" id="PRO_5034546749" evidence="2">
    <location>
        <begin position="21"/>
        <end position="205"/>
    </location>
</feature>
<evidence type="ECO:0000313" key="3">
    <source>
        <dbReference type="Proteomes" id="UP000694844"/>
    </source>
</evidence>
<organism evidence="3 4">
    <name type="scientific">Crassostrea virginica</name>
    <name type="common">Eastern oyster</name>
    <dbReference type="NCBI Taxonomy" id="6565"/>
    <lineage>
        <taxon>Eukaryota</taxon>
        <taxon>Metazoa</taxon>
        <taxon>Spiralia</taxon>
        <taxon>Lophotrochozoa</taxon>
        <taxon>Mollusca</taxon>
        <taxon>Bivalvia</taxon>
        <taxon>Autobranchia</taxon>
        <taxon>Pteriomorphia</taxon>
        <taxon>Ostreida</taxon>
        <taxon>Ostreoidea</taxon>
        <taxon>Ostreidae</taxon>
        <taxon>Crassostrea</taxon>
    </lineage>
</organism>
<keyword evidence="2" id="KW-0732">Signal</keyword>
<keyword evidence="1" id="KW-0812">Transmembrane</keyword>
<dbReference type="OrthoDB" id="6196599at2759"/>
<evidence type="ECO:0000313" key="4">
    <source>
        <dbReference type="RefSeq" id="XP_022295531.1"/>
    </source>
</evidence>
<dbReference type="Proteomes" id="UP000694844">
    <property type="component" value="Chromosome 7"/>
</dbReference>
<dbReference type="RefSeq" id="XP_022295531.1">
    <property type="nucleotide sequence ID" value="XM_022439823.1"/>
</dbReference>
<proteinExistence type="predicted"/>
<sequence>MRMIGLCFIVLCGCYCLVKGNRHCSWSNKTVEVVSSCPTSNAEVEERKLKKNCMAFANLQNCTEPDKFLYHCVIDDLETSFVEVCAPVYIINRYCAEYNIVGAIIQPHYKLKCNDVKPPCAAQYNSTDAYLYKGCYAAVKRVLATTEFTVIQGEEKIPEKVLGITVGVLIAVIFGVLCAFRTRQALRRKLTYVLSNRHWSPYRRE</sequence>